<dbReference type="InterPro" id="IPR005845">
    <property type="entry name" value="A-D-PHexomutase_a/b/a-II"/>
</dbReference>
<dbReference type="GO" id="GO:0000287">
    <property type="term" value="F:magnesium ion binding"/>
    <property type="evidence" value="ECO:0007669"/>
    <property type="project" value="UniProtKB-UniRule"/>
</dbReference>
<feature type="binding site" evidence="6">
    <location>
        <position position="252"/>
    </location>
    <ligand>
        <name>Mg(2+)</name>
        <dbReference type="ChEBI" id="CHEBI:18420"/>
    </ligand>
</feature>
<comment type="catalytic activity">
    <reaction evidence="6 8">
        <text>alpha-D-glucosamine 1-phosphate = D-glucosamine 6-phosphate</text>
        <dbReference type="Rhea" id="RHEA:23424"/>
        <dbReference type="ChEBI" id="CHEBI:58516"/>
        <dbReference type="ChEBI" id="CHEBI:58725"/>
        <dbReference type="EC" id="5.4.2.10"/>
    </reaction>
</comment>
<evidence type="ECO:0000256" key="7">
    <source>
        <dbReference type="RuleBase" id="RU004326"/>
    </source>
</evidence>
<feature type="binding site" description="via phosphate group" evidence="6">
    <location>
        <position position="113"/>
    </location>
    <ligand>
        <name>Mg(2+)</name>
        <dbReference type="ChEBI" id="CHEBI:18420"/>
    </ligand>
</feature>
<dbReference type="GO" id="GO:0009252">
    <property type="term" value="P:peptidoglycan biosynthetic process"/>
    <property type="evidence" value="ECO:0007669"/>
    <property type="project" value="TreeGrafter"/>
</dbReference>
<dbReference type="AlphaFoldDB" id="A0A161J764"/>
<accession>A0A161J764</accession>
<dbReference type="Gene3D" id="3.30.310.50">
    <property type="entry name" value="Alpha-D-phosphohexomutase, C-terminal domain"/>
    <property type="match status" value="1"/>
</dbReference>
<dbReference type="OrthoDB" id="9803322at2"/>
<dbReference type="PANTHER" id="PTHR42946:SF1">
    <property type="entry name" value="PHOSPHOGLUCOMUTASE (ALPHA-D-GLUCOSE-1,6-BISPHOSPHATE-DEPENDENT)"/>
    <property type="match status" value="1"/>
</dbReference>
<comment type="function">
    <text evidence="6 8">Catalyzes the conversion of glucosamine-6-phosphate to glucosamine-1-phosphate.</text>
</comment>
<dbReference type="KEGG" id="dtx:ATSB10_09050"/>
<evidence type="ECO:0000256" key="2">
    <source>
        <dbReference type="ARBA" id="ARBA00022553"/>
    </source>
</evidence>
<dbReference type="PRINTS" id="PR00509">
    <property type="entry name" value="PGMPMM"/>
</dbReference>
<dbReference type="RefSeq" id="WP_063670808.1">
    <property type="nucleotide sequence ID" value="NZ_CP014841.1"/>
</dbReference>
<dbReference type="InterPro" id="IPR005843">
    <property type="entry name" value="A-D-PHexomutase_C"/>
</dbReference>
<feature type="modified residue" description="Phosphoserine" evidence="6">
    <location>
        <position position="113"/>
    </location>
</feature>
<keyword evidence="14" id="KW-1185">Reference proteome</keyword>
<evidence type="ECO:0000256" key="4">
    <source>
        <dbReference type="ARBA" id="ARBA00022842"/>
    </source>
</evidence>
<feature type="domain" description="Alpha-D-phosphohexomutase alpha/beta/alpha" evidence="12">
    <location>
        <begin position="269"/>
        <end position="375"/>
    </location>
</feature>
<dbReference type="HAMAP" id="MF_01554_B">
    <property type="entry name" value="GlmM_B"/>
    <property type="match status" value="1"/>
</dbReference>
<dbReference type="GO" id="GO:0005829">
    <property type="term" value="C:cytosol"/>
    <property type="evidence" value="ECO:0007669"/>
    <property type="project" value="TreeGrafter"/>
</dbReference>
<dbReference type="Proteomes" id="UP000077255">
    <property type="component" value="Chromosome"/>
</dbReference>
<evidence type="ECO:0000256" key="6">
    <source>
        <dbReference type="HAMAP-Rule" id="MF_01554"/>
    </source>
</evidence>
<dbReference type="InterPro" id="IPR005844">
    <property type="entry name" value="A-D-PHexomutase_a/b/a-I"/>
</dbReference>
<feature type="active site" description="Phosphoserine intermediate" evidence="6">
    <location>
        <position position="113"/>
    </location>
</feature>
<dbReference type="PATRIC" id="fig|445710.3.peg.902"/>
<dbReference type="CDD" id="cd05802">
    <property type="entry name" value="GlmM"/>
    <property type="match status" value="1"/>
</dbReference>
<dbReference type="EMBL" id="CP014841">
    <property type="protein sequence ID" value="AND68359.1"/>
    <property type="molecule type" value="Genomic_DNA"/>
</dbReference>
<dbReference type="NCBIfam" id="NF008139">
    <property type="entry name" value="PRK10887.1"/>
    <property type="match status" value="1"/>
</dbReference>
<dbReference type="Gene3D" id="3.40.120.10">
    <property type="entry name" value="Alpha-D-Glucose-1,6-Bisphosphate, subunit A, domain 3"/>
    <property type="match status" value="3"/>
</dbReference>
<dbReference type="SUPFAM" id="SSF55957">
    <property type="entry name" value="Phosphoglucomutase, C-terminal domain"/>
    <property type="match status" value="1"/>
</dbReference>
<dbReference type="Pfam" id="PF02879">
    <property type="entry name" value="PGM_PMM_II"/>
    <property type="match status" value="1"/>
</dbReference>
<evidence type="ECO:0000256" key="8">
    <source>
        <dbReference type="RuleBase" id="RU004327"/>
    </source>
</evidence>
<name>A0A161J764_9GAMM</name>
<dbReference type="FunFam" id="3.40.120.10:FF:000001">
    <property type="entry name" value="Phosphoglucosamine mutase"/>
    <property type="match status" value="1"/>
</dbReference>
<dbReference type="InterPro" id="IPR050060">
    <property type="entry name" value="Phosphoglucosamine_mutase"/>
</dbReference>
<evidence type="ECO:0000256" key="5">
    <source>
        <dbReference type="ARBA" id="ARBA00023235"/>
    </source>
</evidence>
<dbReference type="STRING" id="445710.ATSB10_09050"/>
<gene>
    <name evidence="6" type="primary">glmM</name>
    <name evidence="13" type="ORF">ATSB10_09050</name>
</gene>
<sequence>MTQRKYFGTDGIRGRAGQWPISADFMLRLGRAAGTVLAARAKPSIAGGQVPKHPAVVIGKDTRISGYMFESALEAGLVAAGVDVRLLGPLPTPAVAFLTRSLRAVAGIVISASHNPFDDNGIKFFSATGEKLPDEVELAIEAELERDFVTVPSENLGKATRIDNAVARYAESCKATVPEELSLHGMKIVLDCAHGATYQVAPKVFAELGAEVFTIGDTPDGFNINRGVGSTHPEALQQAVVERGADLGIAFDGDGDRVLLVDRTGAVADGDDILYVLARAWQAKGELKGPVVGTLMSNYGLEKALAAMGVPLVRANVGDRYVLQQLRAHDGVLGGETSGHVLCLDRATTGDGIVAALAVLEALAESGQDLVQARAGLVKLPQVMLNVRFSGNAKAVLEDAEVATAVGAAQQQMAGRGRVFLRASGTEPVVRITVEGADADEVKALAQSLADVVKSVAERS</sequence>
<evidence type="ECO:0000313" key="13">
    <source>
        <dbReference type="EMBL" id="AND68359.1"/>
    </source>
</evidence>
<dbReference type="FunFam" id="3.40.120.10:FF:000003">
    <property type="entry name" value="Phosphoglucosamine mutase"/>
    <property type="match status" value="1"/>
</dbReference>
<evidence type="ECO:0000259" key="12">
    <source>
        <dbReference type="Pfam" id="PF02880"/>
    </source>
</evidence>
<feature type="domain" description="Alpha-D-phosphohexomutase C-terminal" evidence="9">
    <location>
        <begin position="384"/>
        <end position="451"/>
    </location>
</feature>
<evidence type="ECO:0000259" key="9">
    <source>
        <dbReference type="Pfam" id="PF00408"/>
    </source>
</evidence>
<dbReference type="InterPro" id="IPR016055">
    <property type="entry name" value="A-D-PHexomutase_a/b/a-I/II/III"/>
</dbReference>
<feature type="binding site" evidence="6">
    <location>
        <position position="254"/>
    </location>
    <ligand>
        <name>Mg(2+)</name>
        <dbReference type="ChEBI" id="CHEBI:18420"/>
    </ligand>
</feature>
<dbReference type="EC" id="5.4.2.10" evidence="6 8"/>
<dbReference type="InterPro" id="IPR036900">
    <property type="entry name" value="A-D-PHexomutase_C_sf"/>
</dbReference>
<dbReference type="SUPFAM" id="SSF53738">
    <property type="entry name" value="Phosphoglucomutase, first 3 domains"/>
    <property type="match status" value="3"/>
</dbReference>
<dbReference type="PANTHER" id="PTHR42946">
    <property type="entry name" value="PHOSPHOHEXOSE MUTASE"/>
    <property type="match status" value="1"/>
</dbReference>
<dbReference type="GO" id="GO:0005975">
    <property type="term" value="P:carbohydrate metabolic process"/>
    <property type="evidence" value="ECO:0007669"/>
    <property type="project" value="InterPro"/>
</dbReference>
<feature type="domain" description="Alpha-D-phosphohexomutase alpha/beta/alpha" evidence="11">
    <location>
        <begin position="168"/>
        <end position="265"/>
    </location>
</feature>
<dbReference type="Pfam" id="PF00408">
    <property type="entry name" value="PGM_PMM_IV"/>
    <property type="match status" value="1"/>
</dbReference>
<dbReference type="InterPro" id="IPR016066">
    <property type="entry name" value="A-D-PHexomutase_CS"/>
</dbReference>
<dbReference type="Pfam" id="PF02878">
    <property type="entry name" value="PGM_PMM_I"/>
    <property type="match status" value="1"/>
</dbReference>
<keyword evidence="2 6" id="KW-0597">Phosphoprotein</keyword>
<evidence type="ECO:0000256" key="1">
    <source>
        <dbReference type="ARBA" id="ARBA00010231"/>
    </source>
</evidence>
<keyword evidence="3 6" id="KW-0479">Metal-binding</keyword>
<keyword evidence="5 6" id="KW-0413">Isomerase</keyword>
<dbReference type="GO" id="GO:0008966">
    <property type="term" value="F:phosphoglucosamine mutase activity"/>
    <property type="evidence" value="ECO:0007669"/>
    <property type="project" value="UniProtKB-UniRule"/>
</dbReference>
<proteinExistence type="inferred from homology"/>
<dbReference type="Pfam" id="PF02880">
    <property type="entry name" value="PGM_PMM_III"/>
    <property type="match status" value="1"/>
</dbReference>
<dbReference type="NCBIfam" id="TIGR01455">
    <property type="entry name" value="glmM"/>
    <property type="match status" value="1"/>
</dbReference>
<dbReference type="GO" id="GO:0006048">
    <property type="term" value="P:UDP-N-acetylglucosamine biosynthetic process"/>
    <property type="evidence" value="ECO:0007669"/>
    <property type="project" value="TreeGrafter"/>
</dbReference>
<evidence type="ECO:0000313" key="14">
    <source>
        <dbReference type="Proteomes" id="UP000077255"/>
    </source>
</evidence>
<dbReference type="InterPro" id="IPR005841">
    <property type="entry name" value="Alpha-D-phosphohexomutase_SF"/>
</dbReference>
<feature type="domain" description="Alpha-D-phosphohexomutase alpha/beta/alpha" evidence="10">
    <location>
        <begin position="4"/>
        <end position="146"/>
    </location>
</feature>
<dbReference type="FunFam" id="3.30.310.50:FF:000001">
    <property type="entry name" value="Phosphoglucosamine mutase"/>
    <property type="match status" value="1"/>
</dbReference>
<reference evidence="13 14" key="1">
    <citation type="submission" date="2016-02" db="EMBL/GenBank/DDBJ databases">
        <title>Complete genome sequencing and analysis of ATSB10, Dyella thiooxydans isolated from rhizosphere soil of sunflower (Helianthus annuus L.).</title>
        <authorList>
            <person name="Lee Y."/>
            <person name="Hwangbo K."/>
            <person name="Chung H."/>
            <person name="Yoo J."/>
            <person name="Kim K.Y."/>
            <person name="Sa T.M."/>
            <person name="Um Y."/>
            <person name="Madhaiyan M."/>
        </authorList>
    </citation>
    <scope>NUCLEOTIDE SEQUENCE [LARGE SCALE GENOMIC DNA]</scope>
    <source>
        <strain evidence="13 14">ATSB10</strain>
    </source>
</reference>
<keyword evidence="4 6" id="KW-0460">Magnesium</keyword>
<comment type="cofactor">
    <cofactor evidence="6">
        <name>Mg(2+)</name>
        <dbReference type="ChEBI" id="CHEBI:18420"/>
    </cofactor>
    <text evidence="6">Binds 1 Mg(2+) ion per subunit.</text>
</comment>
<evidence type="ECO:0000256" key="3">
    <source>
        <dbReference type="ARBA" id="ARBA00022723"/>
    </source>
</evidence>
<evidence type="ECO:0000259" key="10">
    <source>
        <dbReference type="Pfam" id="PF02878"/>
    </source>
</evidence>
<dbReference type="GO" id="GO:0004615">
    <property type="term" value="F:phosphomannomutase activity"/>
    <property type="evidence" value="ECO:0007669"/>
    <property type="project" value="TreeGrafter"/>
</dbReference>
<comment type="similarity">
    <text evidence="1 6 7">Belongs to the phosphohexose mutase family.</text>
</comment>
<dbReference type="PROSITE" id="PS00710">
    <property type="entry name" value="PGM_PMM"/>
    <property type="match status" value="1"/>
</dbReference>
<evidence type="ECO:0000259" key="11">
    <source>
        <dbReference type="Pfam" id="PF02879"/>
    </source>
</evidence>
<dbReference type="InterPro" id="IPR005846">
    <property type="entry name" value="A-D-PHexomutase_a/b/a-III"/>
</dbReference>
<protein>
    <recommendedName>
        <fullName evidence="6 8">Phosphoglucosamine mutase</fullName>
        <ecNumber evidence="6 8">5.4.2.10</ecNumber>
    </recommendedName>
</protein>
<dbReference type="InterPro" id="IPR006352">
    <property type="entry name" value="GlmM_bact"/>
</dbReference>
<comment type="PTM">
    <text evidence="6">Activated by phosphorylation.</text>
</comment>
<feature type="binding site" evidence="6">
    <location>
        <position position="256"/>
    </location>
    <ligand>
        <name>Mg(2+)</name>
        <dbReference type="ChEBI" id="CHEBI:18420"/>
    </ligand>
</feature>
<organism evidence="13 14">
    <name type="scientific">Dyella thiooxydans</name>
    <dbReference type="NCBI Taxonomy" id="445710"/>
    <lineage>
        <taxon>Bacteria</taxon>
        <taxon>Pseudomonadati</taxon>
        <taxon>Pseudomonadota</taxon>
        <taxon>Gammaproteobacteria</taxon>
        <taxon>Lysobacterales</taxon>
        <taxon>Rhodanobacteraceae</taxon>
        <taxon>Dyella</taxon>
    </lineage>
</organism>